<dbReference type="OrthoDB" id="6099906at2759"/>
<evidence type="ECO:0000313" key="8">
    <source>
        <dbReference type="Proteomes" id="UP000502823"/>
    </source>
</evidence>
<feature type="compositionally biased region" description="Low complexity" evidence="6">
    <location>
        <begin position="552"/>
        <end position="574"/>
    </location>
</feature>
<dbReference type="PANTHER" id="PTHR10649">
    <property type="entry name" value="ARYL HYDROCARBON RECEPTOR"/>
    <property type="match status" value="1"/>
</dbReference>
<evidence type="ECO:0000256" key="4">
    <source>
        <dbReference type="ARBA" id="ARBA00023163"/>
    </source>
</evidence>
<evidence type="ECO:0000256" key="1">
    <source>
        <dbReference type="ARBA" id="ARBA00004123"/>
    </source>
</evidence>
<comment type="caution">
    <text evidence="7">The sequence shown here is derived from an EMBL/GenBank/DDBJ whole genome shotgun (WGS) entry which is preliminary data.</text>
</comment>
<feature type="region of interest" description="Disordered" evidence="6">
    <location>
        <begin position="655"/>
        <end position="792"/>
    </location>
</feature>
<gene>
    <name evidence="7" type="ORF">Cfor_05122</name>
</gene>
<dbReference type="GO" id="GO:0005634">
    <property type="term" value="C:nucleus"/>
    <property type="evidence" value="ECO:0007669"/>
    <property type="project" value="UniProtKB-SubCell"/>
</dbReference>
<keyword evidence="4" id="KW-0804">Transcription</keyword>
<keyword evidence="5" id="KW-0539">Nucleus</keyword>
<evidence type="ECO:0000256" key="2">
    <source>
        <dbReference type="ARBA" id="ARBA00023015"/>
    </source>
</evidence>
<dbReference type="GO" id="GO:0006805">
    <property type="term" value="P:xenobiotic metabolic process"/>
    <property type="evidence" value="ECO:0007669"/>
    <property type="project" value="InterPro"/>
</dbReference>
<organism evidence="7 8">
    <name type="scientific">Coptotermes formosanus</name>
    <name type="common">Formosan subterranean termite</name>
    <dbReference type="NCBI Taxonomy" id="36987"/>
    <lineage>
        <taxon>Eukaryota</taxon>
        <taxon>Metazoa</taxon>
        <taxon>Ecdysozoa</taxon>
        <taxon>Arthropoda</taxon>
        <taxon>Hexapoda</taxon>
        <taxon>Insecta</taxon>
        <taxon>Pterygota</taxon>
        <taxon>Neoptera</taxon>
        <taxon>Polyneoptera</taxon>
        <taxon>Dictyoptera</taxon>
        <taxon>Blattodea</taxon>
        <taxon>Blattoidea</taxon>
        <taxon>Termitoidae</taxon>
        <taxon>Rhinotermitidae</taxon>
        <taxon>Coptotermes</taxon>
    </lineage>
</organism>
<dbReference type="Gene3D" id="3.30.450.20">
    <property type="entry name" value="PAS domain"/>
    <property type="match status" value="2"/>
</dbReference>
<evidence type="ECO:0000313" key="7">
    <source>
        <dbReference type="EMBL" id="GFG33778.1"/>
    </source>
</evidence>
<dbReference type="InterPro" id="IPR035965">
    <property type="entry name" value="PAS-like_dom_sf"/>
</dbReference>
<feature type="compositionally biased region" description="Low complexity" evidence="6">
    <location>
        <begin position="742"/>
        <end position="759"/>
    </location>
</feature>
<name>A0A6L2PT31_COPFO</name>
<dbReference type="InterPro" id="IPR039091">
    <property type="entry name" value="AHR/AHRR"/>
</dbReference>
<dbReference type="SUPFAM" id="SSF55785">
    <property type="entry name" value="PYP-like sensor domain (PAS domain)"/>
    <property type="match status" value="1"/>
</dbReference>
<dbReference type="GO" id="GO:0004879">
    <property type="term" value="F:nuclear receptor activity"/>
    <property type="evidence" value="ECO:0007669"/>
    <property type="project" value="TreeGrafter"/>
</dbReference>
<dbReference type="AlphaFoldDB" id="A0A6L2PT31"/>
<feature type="compositionally biased region" description="Polar residues" evidence="6">
    <location>
        <begin position="670"/>
        <end position="693"/>
    </location>
</feature>
<accession>A0A6L2PT31</accession>
<evidence type="ECO:0000256" key="5">
    <source>
        <dbReference type="ARBA" id="ARBA00023242"/>
    </source>
</evidence>
<proteinExistence type="predicted"/>
<dbReference type="Proteomes" id="UP000502823">
    <property type="component" value="Unassembled WGS sequence"/>
</dbReference>
<comment type="subcellular location">
    <subcellularLocation>
        <location evidence="1">Nucleus</location>
    </subcellularLocation>
</comment>
<feature type="non-terminal residue" evidence="7">
    <location>
        <position position="1"/>
    </location>
</feature>
<feature type="region of interest" description="Disordered" evidence="6">
    <location>
        <begin position="544"/>
        <end position="574"/>
    </location>
</feature>
<keyword evidence="8" id="KW-1185">Reference proteome</keyword>
<dbReference type="GO" id="GO:0000976">
    <property type="term" value="F:transcription cis-regulatory region binding"/>
    <property type="evidence" value="ECO:0007669"/>
    <property type="project" value="TreeGrafter"/>
</dbReference>
<dbReference type="SMART" id="SM00086">
    <property type="entry name" value="PAC"/>
    <property type="match status" value="1"/>
</dbReference>
<protein>
    <submittedName>
        <fullName evidence="7">Uncharacterized protein</fullName>
    </submittedName>
</protein>
<dbReference type="CDD" id="cd00130">
    <property type="entry name" value="PAS"/>
    <property type="match status" value="1"/>
</dbReference>
<dbReference type="FunFam" id="3.30.450.20:FF:000069">
    <property type="entry name" value="Aryl hydrocarbon receptor"/>
    <property type="match status" value="1"/>
</dbReference>
<feature type="compositionally biased region" description="Polar residues" evidence="6">
    <location>
        <begin position="700"/>
        <end position="714"/>
    </location>
</feature>
<sequence>SDIVHQSVYELVHSEDREELQRQLMWNSFLPPESANFVLQDVLQPENFHLLERSFTVRFRCLLDNTSGFLRLDIRGRIKVLHGQNRKTEEPPLALFAICTPFGPPSLLEIPQKEVMFKSKHKLDLTLVSMDQRGKMLLGYSDAELANLGGYDLVHYDDLAYVASAHQELLKTGASGMIAYRFQTKEGQWQWLQTSSRLVYKNSKPDFVISTHRPLMEEEGRDLLGKRTMDFKVSYLDAGLTNSYFTDSDQLVVGSVQHHSSPSSSHHNNAVTTAPQRVNRRYKTQLRDFLSTCRTKRKLTHHVGPGTTAGSTTASGGALPNTMAAVDYIAATDTSSAAAAAVAAAYSNLNNMYTTPYPTTAVAGSPADTYMGHSGNFHQSLYPAAAALDNRFLAATTENLFHQYRPLGTYYPDYHHAAATTPYVSNGFLDMSPRATTCSLPTYDTSPAASGTHHHMHHQLTGKTSDADKLYSCQQLVDTTPTSKYATVVDSRGGYVVASGKCLDVASPYSVSPTGAVTIQPIVMTSSSPSVIGDIAHNKLVVTGGKAGSKHSPSMDGMSSSNSAGSSPTATSANGLITPKLEDIKTEVSLLQSGSPPAHHQITSHHINNQQVVQAPTSQTDILPHQYSPPASTSDTPRQTVLMWGSGGTTTLNHVASTGSSSRSPPPNVIVNSVSSNPGTPAVTTLSNGTPTSYGVHPQTEASPVNKKYNSTGSDPLKSLAEMNSMGGGDPGNVCKWTKPEPVSSASPTHPASSPALSAKSYHHHHQHHQVVTSHHHHHHHHQHSSGLAYSETGAGSEVWPAHHQYHQYYPYTTPYHHHAPQ</sequence>
<evidence type="ECO:0000256" key="6">
    <source>
        <dbReference type="SAM" id="MobiDB-lite"/>
    </source>
</evidence>
<feature type="compositionally biased region" description="Basic residues" evidence="6">
    <location>
        <begin position="761"/>
        <end position="784"/>
    </location>
</feature>
<dbReference type="Pfam" id="PF14598">
    <property type="entry name" value="PAS_11"/>
    <property type="match status" value="1"/>
</dbReference>
<dbReference type="EMBL" id="BLKM01000454">
    <property type="protein sequence ID" value="GFG33778.1"/>
    <property type="molecule type" value="Genomic_DNA"/>
</dbReference>
<keyword evidence="3" id="KW-0238">DNA-binding</keyword>
<evidence type="ECO:0000256" key="3">
    <source>
        <dbReference type="ARBA" id="ARBA00023125"/>
    </source>
</evidence>
<dbReference type="InParanoid" id="A0A6L2PT31"/>
<dbReference type="InterPro" id="IPR001610">
    <property type="entry name" value="PAC"/>
</dbReference>
<dbReference type="PANTHER" id="PTHR10649:SF12">
    <property type="entry name" value="SPINELESS, ISOFORM C"/>
    <property type="match status" value="1"/>
</dbReference>
<reference evidence="8" key="1">
    <citation type="submission" date="2020-01" db="EMBL/GenBank/DDBJ databases">
        <title>Draft genome sequence of the Termite Coptotermes fromosanus.</title>
        <authorList>
            <person name="Itakura S."/>
            <person name="Yosikawa Y."/>
            <person name="Umezawa K."/>
        </authorList>
    </citation>
    <scope>NUCLEOTIDE SEQUENCE [LARGE SCALE GENOMIC DNA]</scope>
</reference>
<dbReference type="InterPro" id="IPR000014">
    <property type="entry name" value="PAS"/>
</dbReference>
<keyword evidence="2" id="KW-0805">Transcription regulation</keyword>
<dbReference type="GO" id="GO:0034751">
    <property type="term" value="C:aryl hydrocarbon receptor complex"/>
    <property type="evidence" value="ECO:0007669"/>
    <property type="project" value="TreeGrafter"/>
</dbReference>